<accession>A0A0B7NZL5</accession>
<sequence>MRMESGETGIMSEMGHGDFVSATDEHACEMALGSLQAFLHGELPEANADEIRHHLMICESCMNDFDIEEMISSMVKRCTGTPCASPALRTRITALSVEHRRSMSGGDVTTESA</sequence>
<feature type="domain" description="Putative zinc-finger" evidence="1">
    <location>
        <begin position="28"/>
        <end position="61"/>
    </location>
</feature>
<dbReference type="AlphaFoldDB" id="A0A0B7NZL5"/>
<protein>
    <submittedName>
        <fullName evidence="2">Anti-sigma factor</fullName>
    </submittedName>
</protein>
<evidence type="ECO:0000313" key="2">
    <source>
        <dbReference type="EMBL" id="CEP26874.1"/>
    </source>
</evidence>
<dbReference type="Pfam" id="PF13490">
    <property type="entry name" value="zf-HC2"/>
    <property type="match status" value="1"/>
</dbReference>
<evidence type="ECO:0000259" key="1">
    <source>
        <dbReference type="Pfam" id="PF13490"/>
    </source>
</evidence>
<proteinExistence type="predicted"/>
<name>A0A0B7NZL5_PROFF</name>
<organism evidence="2">
    <name type="scientific">Propionibacterium freudenreichii subsp. freudenreichii</name>
    <dbReference type="NCBI Taxonomy" id="66712"/>
    <lineage>
        <taxon>Bacteria</taxon>
        <taxon>Bacillati</taxon>
        <taxon>Actinomycetota</taxon>
        <taxon>Actinomycetes</taxon>
        <taxon>Propionibacteriales</taxon>
        <taxon>Propionibacteriaceae</taxon>
        <taxon>Propionibacterium</taxon>
    </lineage>
</organism>
<dbReference type="EMBL" id="LM676425">
    <property type="protein sequence ID" value="CEP26874.1"/>
    <property type="molecule type" value="Genomic_DNA"/>
</dbReference>
<dbReference type="InterPro" id="IPR027383">
    <property type="entry name" value="Znf_put"/>
</dbReference>
<reference evidence="2" key="1">
    <citation type="submission" date="2014-08" db="EMBL/GenBank/DDBJ databases">
        <authorList>
            <person name="Falentin Helene"/>
        </authorList>
    </citation>
    <scope>NUCLEOTIDE SEQUENCE</scope>
</reference>
<gene>
    <name evidence="2" type="ORF">PFCIRM138_10370</name>
</gene>